<dbReference type="RefSeq" id="WP_328984696.1">
    <property type="nucleotide sequence ID" value="NZ_CP121472.1"/>
</dbReference>
<feature type="compositionally biased region" description="Low complexity" evidence="4">
    <location>
        <begin position="118"/>
        <end position="134"/>
    </location>
</feature>
<dbReference type="HAMAP" id="MF_00984">
    <property type="entry name" value="SSB"/>
    <property type="match status" value="1"/>
</dbReference>
<evidence type="ECO:0000313" key="6">
    <source>
        <dbReference type="Proteomes" id="UP001432180"/>
    </source>
</evidence>
<dbReference type="Gene3D" id="2.40.50.140">
    <property type="entry name" value="Nucleic acid-binding proteins"/>
    <property type="match status" value="1"/>
</dbReference>
<feature type="region of interest" description="Disordered" evidence="4">
    <location>
        <begin position="118"/>
        <end position="166"/>
    </location>
</feature>
<dbReference type="PANTHER" id="PTHR10302">
    <property type="entry name" value="SINGLE-STRANDED DNA-BINDING PROTEIN"/>
    <property type="match status" value="1"/>
</dbReference>
<evidence type="ECO:0000256" key="3">
    <source>
        <dbReference type="RuleBase" id="RU000524"/>
    </source>
</evidence>
<dbReference type="InterPro" id="IPR012340">
    <property type="entry name" value="NA-bd_OB-fold"/>
</dbReference>
<dbReference type="PROSITE" id="PS50935">
    <property type="entry name" value="SSB"/>
    <property type="match status" value="1"/>
</dbReference>
<reference evidence="5 6" key="1">
    <citation type="journal article" date="2023" name="Microorganisms">
        <title>Thiorhodovibrio frisius and Trv. litoralis spp. nov., Two Novel Members from a Clade of Fastidious Purple Sulfur Bacteria That Exhibit Unique Red-Shifted Light-Harvesting Capabilities.</title>
        <authorList>
            <person name="Methner A."/>
            <person name="Kuzyk S.B."/>
            <person name="Petersen J."/>
            <person name="Bauer S."/>
            <person name="Brinkmann H."/>
            <person name="Sichau K."/>
            <person name="Wanner G."/>
            <person name="Wolf J."/>
            <person name="Neumann-Schaal M."/>
            <person name="Henke P."/>
            <person name="Tank M."/>
            <person name="Sproer C."/>
            <person name="Bunk B."/>
            <person name="Overmann J."/>
        </authorList>
    </citation>
    <scope>NUCLEOTIDE SEQUENCE [LARGE SCALE GENOMIC DNA]</scope>
    <source>
        <strain evidence="5 6">DSM 6702</strain>
    </source>
</reference>
<dbReference type="PANTHER" id="PTHR10302:SF27">
    <property type="entry name" value="SINGLE-STRANDED DNA-BINDING PROTEIN"/>
    <property type="match status" value="1"/>
</dbReference>
<dbReference type="InterPro" id="IPR000424">
    <property type="entry name" value="Primosome_PriB/ssb"/>
</dbReference>
<dbReference type="EMBL" id="CP121472">
    <property type="protein sequence ID" value="WPL18959.1"/>
    <property type="molecule type" value="Genomic_DNA"/>
</dbReference>
<dbReference type="Proteomes" id="UP001432180">
    <property type="component" value="Chromosome"/>
</dbReference>
<dbReference type="SUPFAM" id="SSF50249">
    <property type="entry name" value="Nucleic acid-binding proteins"/>
    <property type="match status" value="1"/>
</dbReference>
<keyword evidence="1 2" id="KW-0238">DNA-binding</keyword>
<name>A0ABZ0SF53_9GAMM</name>
<accession>A0ABZ0SF53</accession>
<proteinExistence type="inferred from homology"/>
<evidence type="ECO:0000256" key="4">
    <source>
        <dbReference type="SAM" id="MobiDB-lite"/>
    </source>
</evidence>
<dbReference type="CDD" id="cd04496">
    <property type="entry name" value="SSB_OBF"/>
    <property type="match status" value="1"/>
</dbReference>
<evidence type="ECO:0000313" key="5">
    <source>
        <dbReference type="EMBL" id="WPL18959.1"/>
    </source>
</evidence>
<evidence type="ECO:0000256" key="1">
    <source>
        <dbReference type="ARBA" id="ARBA00023125"/>
    </source>
</evidence>
<dbReference type="InterPro" id="IPR011344">
    <property type="entry name" value="ssDNA-bd"/>
</dbReference>
<protein>
    <recommendedName>
        <fullName evidence="2 3">Single-stranded DNA-binding protein</fullName>
        <shortName evidence="2">SSB</shortName>
    </recommendedName>
</protein>
<gene>
    <name evidence="5" type="primary">ssb_4</name>
    <name evidence="5" type="ORF">Thiowin_04059</name>
</gene>
<keyword evidence="6" id="KW-1185">Reference proteome</keyword>
<comment type="subunit">
    <text evidence="2">Homotetramer.</text>
</comment>
<dbReference type="Pfam" id="PF00436">
    <property type="entry name" value="SSB"/>
    <property type="match status" value="1"/>
</dbReference>
<evidence type="ECO:0000256" key="2">
    <source>
        <dbReference type="HAMAP-Rule" id="MF_00984"/>
    </source>
</evidence>
<dbReference type="NCBIfam" id="TIGR00621">
    <property type="entry name" value="ssb"/>
    <property type="match status" value="1"/>
</dbReference>
<organism evidence="5 6">
    <name type="scientific">Thiorhodovibrio winogradskyi</name>
    <dbReference type="NCBI Taxonomy" id="77007"/>
    <lineage>
        <taxon>Bacteria</taxon>
        <taxon>Pseudomonadati</taxon>
        <taxon>Pseudomonadota</taxon>
        <taxon>Gammaproteobacteria</taxon>
        <taxon>Chromatiales</taxon>
        <taxon>Chromatiaceae</taxon>
        <taxon>Thiorhodovibrio</taxon>
    </lineage>
</organism>
<comment type="caution">
    <text evidence="2">Lacks conserved residue(s) required for the propagation of feature annotation.</text>
</comment>
<sequence length="166" mass="18207">MSGINKVILIGNLGQDPDLRQLPSGDAVANLNLATSERWTDRTTGELKERAEWHRVVLFGRVAEIAGEYLGKGSRLYVEGRLRTRQWTTQEGQIRYSTEIVVDQRGVMQMLDGHALATSAPVPAPTTDATAPPARTRKRAPAKSTKAGPAPREPVAVDFDDDFPPF</sequence>
<feature type="DNA-binding region" evidence="2">
    <location>
        <begin position="53"/>
        <end position="59"/>
    </location>
</feature>